<comment type="similarity">
    <text evidence="1">Belongs to the carbon-nitrogen hydrolase superfamily. NIT1/NIT2 family.</text>
</comment>
<evidence type="ECO:0000313" key="4">
    <source>
        <dbReference type="EMBL" id="AYG94859.1"/>
    </source>
</evidence>
<dbReference type="OrthoDB" id="9811121at2"/>
<dbReference type="Gene3D" id="3.60.110.10">
    <property type="entry name" value="Carbon-nitrogen hydrolase"/>
    <property type="match status" value="1"/>
</dbReference>
<keyword evidence="2 4" id="KW-0378">Hydrolase</keyword>
<evidence type="ECO:0000313" key="5">
    <source>
        <dbReference type="Proteomes" id="UP000276984"/>
    </source>
</evidence>
<evidence type="ECO:0000256" key="2">
    <source>
        <dbReference type="ARBA" id="ARBA00022801"/>
    </source>
</evidence>
<organism evidence="4 5">
    <name type="scientific">Brevundimonas naejangsanensis</name>
    <dbReference type="NCBI Taxonomy" id="588932"/>
    <lineage>
        <taxon>Bacteria</taxon>
        <taxon>Pseudomonadati</taxon>
        <taxon>Pseudomonadota</taxon>
        <taxon>Alphaproteobacteria</taxon>
        <taxon>Caulobacterales</taxon>
        <taxon>Caulobacteraceae</taxon>
        <taxon>Brevundimonas</taxon>
    </lineage>
</organism>
<evidence type="ECO:0000256" key="1">
    <source>
        <dbReference type="ARBA" id="ARBA00010613"/>
    </source>
</evidence>
<dbReference type="Proteomes" id="UP000276984">
    <property type="component" value="Chromosome"/>
</dbReference>
<dbReference type="CDD" id="cd07572">
    <property type="entry name" value="nit"/>
    <property type="match status" value="1"/>
</dbReference>
<dbReference type="GO" id="GO:0016811">
    <property type="term" value="F:hydrolase activity, acting on carbon-nitrogen (but not peptide) bonds, in linear amides"/>
    <property type="evidence" value="ECO:0007669"/>
    <property type="project" value="InterPro"/>
</dbReference>
<evidence type="ECO:0000259" key="3">
    <source>
        <dbReference type="PROSITE" id="PS50263"/>
    </source>
</evidence>
<dbReference type="EMBL" id="CP032707">
    <property type="protein sequence ID" value="AYG94859.1"/>
    <property type="molecule type" value="Genomic_DNA"/>
</dbReference>
<dbReference type="SUPFAM" id="SSF56317">
    <property type="entry name" value="Carbon-nitrogen hydrolase"/>
    <property type="match status" value="1"/>
</dbReference>
<dbReference type="Pfam" id="PF00795">
    <property type="entry name" value="CN_hydrolase"/>
    <property type="match status" value="1"/>
</dbReference>
<dbReference type="PROSITE" id="PS01227">
    <property type="entry name" value="UPF0012"/>
    <property type="match status" value="1"/>
</dbReference>
<proteinExistence type="inferred from homology"/>
<dbReference type="InterPro" id="IPR036526">
    <property type="entry name" value="C-N_Hydrolase_sf"/>
</dbReference>
<name>A0A494RHE9_9CAUL</name>
<dbReference type="InterPro" id="IPR001110">
    <property type="entry name" value="UPF0012_CS"/>
</dbReference>
<accession>A0A494RHE9</accession>
<dbReference type="RefSeq" id="WP_121482007.1">
    <property type="nucleotide sequence ID" value="NZ_CP032707.1"/>
</dbReference>
<reference evidence="4 5" key="1">
    <citation type="submission" date="2018-10" db="EMBL/GenBank/DDBJ databases">
        <title>Complete genome sequence of Brevundimonas naejangsanensis BRV3.</title>
        <authorList>
            <person name="Berrios L."/>
            <person name="Ely B."/>
        </authorList>
    </citation>
    <scope>NUCLEOTIDE SEQUENCE [LARGE SCALE GENOMIC DNA]</scope>
    <source>
        <strain evidence="4 5">BRV3</strain>
    </source>
</reference>
<dbReference type="AlphaFoldDB" id="A0A494RHE9"/>
<protein>
    <submittedName>
        <fullName evidence="4">Carbon-nitrogen hydrolase family protein</fullName>
    </submittedName>
</protein>
<dbReference type="PANTHER" id="PTHR23088">
    <property type="entry name" value="NITRILASE-RELATED"/>
    <property type="match status" value="1"/>
</dbReference>
<dbReference type="PROSITE" id="PS50263">
    <property type="entry name" value="CN_HYDROLASE"/>
    <property type="match status" value="1"/>
</dbReference>
<dbReference type="InterPro" id="IPR045254">
    <property type="entry name" value="Nit1/2_C-N_Hydrolase"/>
</dbReference>
<dbReference type="InterPro" id="IPR003010">
    <property type="entry name" value="C-N_Hydrolase"/>
</dbReference>
<gene>
    <name evidence="4" type="ORF">D8I30_06425</name>
</gene>
<sequence length="280" mass="29581">MAETLDIALVQTRTPATAAAGLVHVEPLIRRAAAEGAKLIATPEGTNLLEQRRALRDAALADEAADPAVAGLKGLAAELGVWLAVGSVLVRSGVEGDARAANRSLLLDPTGAVAARYDKLHVFDVDLPGGETYRESAAVRPGEAAVVADTPWGRLGLSICYDVRFPHLYRGLAKAGASLIAVPAAFTRPTGEAHWETLLRARAIETGAFVLAPAQGGTHEDGRRTWGRSLVVDPWGQVIARADHDEPCLVHAKLDMSAVERARGAVPSLLHDRDFDLPTP</sequence>
<keyword evidence="5" id="KW-1185">Reference proteome</keyword>
<feature type="domain" description="CN hydrolase" evidence="3">
    <location>
        <begin position="5"/>
        <end position="256"/>
    </location>
</feature>
<dbReference type="PANTHER" id="PTHR23088:SF27">
    <property type="entry name" value="DEAMINATED GLUTATHIONE AMIDASE"/>
    <property type="match status" value="1"/>
</dbReference>